<dbReference type="InterPro" id="IPR010014">
    <property type="entry name" value="DHP2"/>
</dbReference>
<evidence type="ECO:0000256" key="4">
    <source>
        <dbReference type="ARBA" id="ARBA00021914"/>
    </source>
</evidence>
<evidence type="ECO:0000313" key="12">
    <source>
        <dbReference type="EMBL" id="ORY99529.1"/>
    </source>
</evidence>
<dbReference type="FunFam" id="3.40.50.11840:FF:000002">
    <property type="entry name" value="2-(3-amino-3-carboxypropyl)histidine synthase subunit 2"/>
    <property type="match status" value="1"/>
</dbReference>
<dbReference type="GO" id="GO:0017183">
    <property type="term" value="P:protein histidyl modification to diphthamide"/>
    <property type="evidence" value="ECO:0007669"/>
    <property type="project" value="UniProtKB-UniPathway"/>
</dbReference>
<gene>
    <name evidence="12" type="ORF">BCR41DRAFT_364040</name>
</gene>
<feature type="compositionally biased region" description="Polar residues" evidence="11">
    <location>
        <begin position="237"/>
        <end position="278"/>
    </location>
</feature>
<name>A0A1Y2GAZ7_9FUNG</name>
<dbReference type="GeneID" id="33567831"/>
<dbReference type="GO" id="GO:0090560">
    <property type="term" value="F:2-(3-amino-3-carboxypropyl)histidine synthase activity"/>
    <property type="evidence" value="ECO:0007669"/>
    <property type="project" value="InterPro"/>
</dbReference>
<comment type="subunit">
    <text evidence="8">Component of the 2-(3-amino-3-carboxypropyl)histidine synthase complex composed of DPH1, DPH2, DPH3 and a NADH-dependent reductase, predominantly CBR1.</text>
</comment>
<dbReference type="GO" id="GO:0005737">
    <property type="term" value="C:cytoplasm"/>
    <property type="evidence" value="ECO:0007669"/>
    <property type="project" value="UniProtKB-SubCell"/>
</dbReference>
<dbReference type="Gene3D" id="3.40.50.11840">
    <property type="entry name" value="Diphthamide synthesis DPH1/DPH2 domain 1"/>
    <property type="match status" value="1"/>
</dbReference>
<evidence type="ECO:0000256" key="6">
    <source>
        <dbReference type="ARBA" id="ARBA00023004"/>
    </source>
</evidence>
<evidence type="ECO:0000256" key="2">
    <source>
        <dbReference type="ARBA" id="ARBA00005156"/>
    </source>
</evidence>
<proteinExistence type="inferred from homology"/>
<dbReference type="GO" id="GO:0051536">
    <property type="term" value="F:iron-sulfur cluster binding"/>
    <property type="evidence" value="ECO:0007669"/>
    <property type="project" value="UniProtKB-KW"/>
</dbReference>
<evidence type="ECO:0000313" key="13">
    <source>
        <dbReference type="Proteomes" id="UP000193648"/>
    </source>
</evidence>
<comment type="function">
    <text evidence="10">Required for the first step of diphthamide biosynthesis, a post-translational modification of histidine which occurs in elongation factor 2. DPH1 and DPH2 transfer a 3-amino-3-carboxypropyl (ACP) group from S-adenosyl-L-methionine (SAM) to a histidine residue, the reaction is assisted by a reduction system comprising DPH3 and a NADH-dependent reductase. Facilitates the reduction of the catalytic iron-sulfur cluster found in the DPH1 subunit.</text>
</comment>
<dbReference type="OrthoDB" id="449241at2759"/>
<dbReference type="RefSeq" id="XP_021875855.1">
    <property type="nucleotide sequence ID" value="XM_022025988.1"/>
</dbReference>
<dbReference type="InterPro" id="IPR042263">
    <property type="entry name" value="DPH1/DPH2_1"/>
</dbReference>
<evidence type="ECO:0000256" key="11">
    <source>
        <dbReference type="SAM" id="MobiDB-lite"/>
    </source>
</evidence>
<evidence type="ECO:0000256" key="7">
    <source>
        <dbReference type="ARBA" id="ARBA00023014"/>
    </source>
</evidence>
<evidence type="ECO:0000256" key="10">
    <source>
        <dbReference type="RuleBase" id="RU364133"/>
    </source>
</evidence>
<dbReference type="Proteomes" id="UP000193648">
    <property type="component" value="Unassembled WGS sequence"/>
</dbReference>
<comment type="subcellular location">
    <subcellularLocation>
        <location evidence="10">Cytoplasm</location>
    </subcellularLocation>
</comment>
<sequence length="621" mass="69341">MTTSLNGPSNFADDGSAVIARQIEVQHSRLASETQNKIAACTDIYEIDRTVSIIKERGFKRIALQFPDELLPDSGLVAQLIREQTGSDIYVLADTSYGSCCVDEVAAQHVSADAIIHYGRSCQSPSSRLPVIYVFGKQPVDVQKCASVFSELFGRDKSKKVLLMYDVVYAHCIDDLLKLLERNMEYSNIVRSRVETESNLEYVLSSQIVDHKSRSGCCQQNEVRSNQSDEGPCTPSAEKSSSYCQNRSNISPPSVCNNSSRQEATSIIMSQQRQQKNRVPNDYMEDGSSDKNDQTKRRRFGRTYELPGDDKVEDYALFYVGNESPTLSNIMMTHSACDVYSFNPMENEGRLESAMINRSLMRRYFLVQKARDADVIGIAVGTLGVASYMTMIQHLKTLIESKGKKAYTFVMGKLNVAKMANFMEIDCFVYVACPENSLIDSKEFYRPIVTPFELEIALSKSLDWTGKYITDFQQLLPEDGQVGVDKIKLSQAQLDAASDREDDQDGDSPSDRASDEDEIPHFSLVTGQLKKSKKFTSNREDSKELAALLEGSKDLTVRDKNTSVASLMSSAAGEYLRSRQFKGLEVKLGETSVEFATEGRAGIARGYNSESGYNNREKEAY</sequence>
<dbReference type="NCBIfam" id="TIGR00322">
    <property type="entry name" value="diphth2_R"/>
    <property type="match status" value="2"/>
</dbReference>
<dbReference type="InParanoid" id="A0A1Y2GAZ7"/>
<comment type="cofactor">
    <cofactor evidence="1">
        <name>[4Fe-4S] cluster</name>
        <dbReference type="ChEBI" id="CHEBI:49883"/>
    </cofactor>
</comment>
<keyword evidence="5 10" id="KW-0479">Metal-binding</keyword>
<comment type="function">
    <text evidence="9">Required for the first step of diphthamide biosynthesis, a post-translational modification of histidine which occurs in elongation factor 2. DPH1 and DPH2 transfer a 3-amino-3-carboxypropyl (ACP) group from S-adenosyl-L-methionine (SAM) to a histidine residue, the reaction is assisted by a reduction system comprising DPH3 and a NADH-dependent reductase, predominantly CBR1. Facilitates the reduction of the catalytic iron-sulfur cluster found in the DPH1 subunit.</text>
</comment>
<keyword evidence="10" id="KW-0963">Cytoplasm</keyword>
<dbReference type="FunCoup" id="A0A1Y2GAZ7">
    <property type="interactions" value="773"/>
</dbReference>
<dbReference type="Gene3D" id="3.40.50.11860">
    <property type="entry name" value="Diphthamide synthesis DPH1/DPH2 domain 3"/>
    <property type="match status" value="1"/>
</dbReference>
<dbReference type="NCBIfam" id="TIGR00272">
    <property type="entry name" value="DPH2"/>
    <property type="match status" value="1"/>
</dbReference>
<evidence type="ECO:0000256" key="8">
    <source>
        <dbReference type="ARBA" id="ARBA00034128"/>
    </source>
</evidence>
<keyword evidence="7 10" id="KW-0411">Iron-sulfur</keyword>
<protein>
    <recommendedName>
        <fullName evidence="4 10">2-(3-amino-3-carboxypropyl)histidine synthase subunit 2</fullName>
    </recommendedName>
</protein>
<evidence type="ECO:0000256" key="5">
    <source>
        <dbReference type="ARBA" id="ARBA00022723"/>
    </source>
</evidence>
<dbReference type="FunFam" id="3.40.50.11860:FF:000001">
    <property type="entry name" value="2-(3-amino-3-carboxypropyl)histidine synthase subunit 2"/>
    <property type="match status" value="1"/>
</dbReference>
<dbReference type="SFLD" id="SFLDF00408">
    <property type="entry name" value="Diphthamide_biosynthesis_famil"/>
    <property type="match status" value="1"/>
</dbReference>
<dbReference type="InterPro" id="IPR016435">
    <property type="entry name" value="DPH1/DPH2"/>
</dbReference>
<dbReference type="SFLD" id="SFLDG01121">
    <property type="entry name" value="Diphthamide_biosynthesis"/>
    <property type="match status" value="1"/>
</dbReference>
<evidence type="ECO:0000256" key="3">
    <source>
        <dbReference type="ARBA" id="ARBA00006179"/>
    </source>
</evidence>
<dbReference type="STRING" id="64571.A0A1Y2GAZ7"/>
<dbReference type="PANTHER" id="PTHR10762:SF2">
    <property type="entry name" value="2-(3-AMINO-3-CARBOXYPROPYL)HISTIDINE SYNTHASE SUBUNIT 2"/>
    <property type="match status" value="1"/>
</dbReference>
<organism evidence="12 13">
    <name type="scientific">Lobosporangium transversale</name>
    <dbReference type="NCBI Taxonomy" id="64571"/>
    <lineage>
        <taxon>Eukaryota</taxon>
        <taxon>Fungi</taxon>
        <taxon>Fungi incertae sedis</taxon>
        <taxon>Mucoromycota</taxon>
        <taxon>Mortierellomycotina</taxon>
        <taxon>Mortierellomycetes</taxon>
        <taxon>Mortierellales</taxon>
        <taxon>Mortierellaceae</taxon>
        <taxon>Lobosporangium</taxon>
    </lineage>
</organism>
<dbReference type="InterPro" id="IPR042265">
    <property type="entry name" value="DPH1/DPH2_3"/>
</dbReference>
<evidence type="ECO:0000256" key="9">
    <source>
        <dbReference type="ARBA" id="ARBA00054092"/>
    </source>
</evidence>
<reference evidence="12 13" key="1">
    <citation type="submission" date="2016-07" db="EMBL/GenBank/DDBJ databases">
        <title>Pervasive Adenine N6-methylation of Active Genes in Fungi.</title>
        <authorList>
            <consortium name="DOE Joint Genome Institute"/>
            <person name="Mondo S.J."/>
            <person name="Dannebaum R.O."/>
            <person name="Kuo R.C."/>
            <person name="Labutti K."/>
            <person name="Haridas S."/>
            <person name="Kuo A."/>
            <person name="Salamov A."/>
            <person name="Ahrendt S.R."/>
            <person name="Lipzen A."/>
            <person name="Sullivan W."/>
            <person name="Andreopoulos W.B."/>
            <person name="Clum A."/>
            <person name="Lindquist E."/>
            <person name="Daum C."/>
            <person name="Ramamoorthy G.K."/>
            <person name="Gryganskyi A."/>
            <person name="Culley D."/>
            <person name="Magnuson J.K."/>
            <person name="James T.Y."/>
            <person name="O'Malley M.A."/>
            <person name="Stajich J.E."/>
            <person name="Spatafora J.W."/>
            <person name="Visel A."/>
            <person name="Grigoriev I.V."/>
        </authorList>
    </citation>
    <scope>NUCLEOTIDE SEQUENCE [LARGE SCALE GENOMIC DNA]</scope>
    <source>
        <strain evidence="12 13">NRRL 3116</strain>
    </source>
</reference>
<accession>A0A1Y2GAZ7</accession>
<dbReference type="Pfam" id="PF01866">
    <property type="entry name" value="Diphthamide_syn"/>
    <property type="match status" value="2"/>
</dbReference>
<dbReference type="UniPathway" id="UPA00559"/>
<comment type="pathway">
    <text evidence="2 10">Protein modification; peptidyl-diphthamide biosynthesis.</text>
</comment>
<feature type="compositionally biased region" description="Polar residues" evidence="11">
    <location>
        <begin position="219"/>
        <end position="229"/>
    </location>
</feature>
<dbReference type="EMBL" id="MCFF01000068">
    <property type="protein sequence ID" value="ORY99529.1"/>
    <property type="molecule type" value="Genomic_DNA"/>
</dbReference>
<evidence type="ECO:0000256" key="1">
    <source>
        <dbReference type="ARBA" id="ARBA00001966"/>
    </source>
</evidence>
<dbReference type="SFLD" id="SFLDS00032">
    <property type="entry name" value="Radical_SAM_3-amino-3-carboxyp"/>
    <property type="match status" value="1"/>
</dbReference>
<keyword evidence="6 10" id="KW-0408">Iron</keyword>
<keyword evidence="13" id="KW-1185">Reference proteome</keyword>
<feature type="region of interest" description="Disordered" evidence="11">
    <location>
        <begin position="494"/>
        <end position="519"/>
    </location>
</feature>
<dbReference type="GO" id="GO:0046872">
    <property type="term" value="F:metal ion binding"/>
    <property type="evidence" value="ECO:0007669"/>
    <property type="project" value="UniProtKB-KW"/>
</dbReference>
<comment type="caution">
    <text evidence="12">The sequence shown here is derived from an EMBL/GenBank/DDBJ whole genome shotgun (WGS) entry which is preliminary data.</text>
</comment>
<dbReference type="PANTHER" id="PTHR10762">
    <property type="entry name" value="DIPHTHAMIDE BIOSYNTHESIS PROTEIN"/>
    <property type="match status" value="1"/>
</dbReference>
<dbReference type="AlphaFoldDB" id="A0A1Y2GAZ7"/>
<feature type="region of interest" description="Disordered" evidence="11">
    <location>
        <begin position="219"/>
        <end position="302"/>
    </location>
</feature>
<comment type="similarity">
    <text evidence="3 10">Belongs to the DPH1/DPH2 family. DPH2 subfamily.</text>
</comment>
<feature type="compositionally biased region" description="Acidic residues" evidence="11">
    <location>
        <begin position="500"/>
        <end position="518"/>
    </location>
</feature>